<evidence type="ECO:0000256" key="1">
    <source>
        <dbReference type="SAM" id="Phobius"/>
    </source>
</evidence>
<dbReference type="OrthoDB" id="674043at2"/>
<reference evidence="2 3" key="1">
    <citation type="submission" date="2019-02" db="EMBL/GenBank/DDBJ databases">
        <title>Draft genome sequence of Muricauda sp. 176CP4-71.</title>
        <authorList>
            <person name="Park J.-S."/>
        </authorList>
    </citation>
    <scope>NUCLEOTIDE SEQUENCE [LARGE SCALE GENOMIC DNA]</scope>
    <source>
        <strain evidence="2 3">176CP4-71</strain>
    </source>
</reference>
<keyword evidence="3" id="KW-1185">Reference proteome</keyword>
<keyword evidence="1" id="KW-0472">Membrane</keyword>
<keyword evidence="1" id="KW-1133">Transmembrane helix</keyword>
<dbReference type="EMBL" id="SGIU01000002">
    <property type="protein sequence ID" value="TAI47201.1"/>
    <property type="molecule type" value="Genomic_DNA"/>
</dbReference>
<dbReference type="AlphaFoldDB" id="A0A4Q8QAD7"/>
<feature type="transmembrane region" description="Helical" evidence="1">
    <location>
        <begin position="30"/>
        <end position="50"/>
    </location>
</feature>
<dbReference type="InterPro" id="IPR032593">
    <property type="entry name" value="DUF4907"/>
</dbReference>
<dbReference type="Pfam" id="PF16250">
    <property type="entry name" value="DUF4907"/>
    <property type="match status" value="1"/>
</dbReference>
<dbReference type="Proteomes" id="UP000291981">
    <property type="component" value="Unassembled WGS sequence"/>
</dbReference>
<comment type="caution">
    <text evidence="2">The sequence shown here is derived from an EMBL/GenBank/DDBJ whole genome shotgun (WGS) entry which is preliminary data.</text>
</comment>
<gene>
    <name evidence="2" type="ORF">EW142_10980</name>
</gene>
<sequence>MIIANSSRLRKKTRMIDLKEKYKMEKTQKVILSMGIALCLTVGILLFLHMTRHAPYEDGLRLEVKGSYNTGWQYVIYHHKKVLIYQKSIPVVAGSGAFVTKEDAQNIGNLVLAKIRKNELPVIQKTDLERFNVQIPEKDSVFLRAKAQL</sequence>
<proteinExistence type="predicted"/>
<protein>
    <submittedName>
        <fullName evidence="2">DUF4907 domain-containing protein</fullName>
    </submittedName>
</protein>
<organism evidence="2 3">
    <name type="scientific">Flagellimonas allohymeniacidonis</name>
    <dbReference type="NCBI Taxonomy" id="2517819"/>
    <lineage>
        <taxon>Bacteria</taxon>
        <taxon>Pseudomonadati</taxon>
        <taxon>Bacteroidota</taxon>
        <taxon>Flavobacteriia</taxon>
        <taxon>Flavobacteriales</taxon>
        <taxon>Flavobacteriaceae</taxon>
        <taxon>Flagellimonas</taxon>
    </lineage>
</organism>
<keyword evidence="1" id="KW-0812">Transmembrane</keyword>
<name>A0A4Q8QAD7_9FLAO</name>
<evidence type="ECO:0000313" key="2">
    <source>
        <dbReference type="EMBL" id="TAI47201.1"/>
    </source>
</evidence>
<evidence type="ECO:0000313" key="3">
    <source>
        <dbReference type="Proteomes" id="UP000291981"/>
    </source>
</evidence>
<accession>A0A4Q8QAD7</accession>